<name>A0A8S9R869_BRACR</name>
<accession>A0A8S9R869</accession>
<sequence length="74" mass="7872">MDHGSGASLGRLIDIIGDVGTRYLGVNQEATPSEAVHNAGWNLRARGSRVFSLIYQKIQALPTPDSLSGPDIPL</sequence>
<reference evidence="1" key="1">
    <citation type="submission" date="2019-12" db="EMBL/GenBank/DDBJ databases">
        <title>Genome sequencing and annotation of Brassica cretica.</title>
        <authorList>
            <person name="Studholme D.J."/>
            <person name="Sarris P."/>
        </authorList>
    </citation>
    <scope>NUCLEOTIDE SEQUENCE</scope>
    <source>
        <strain evidence="1">PFS-109/04</strain>
        <tissue evidence="1">Leaf</tissue>
    </source>
</reference>
<dbReference type="Proteomes" id="UP000712600">
    <property type="component" value="Unassembled WGS sequence"/>
</dbReference>
<comment type="caution">
    <text evidence="1">The sequence shown here is derived from an EMBL/GenBank/DDBJ whole genome shotgun (WGS) entry which is preliminary data.</text>
</comment>
<organism evidence="1 2">
    <name type="scientific">Brassica cretica</name>
    <name type="common">Mustard</name>
    <dbReference type="NCBI Taxonomy" id="69181"/>
    <lineage>
        <taxon>Eukaryota</taxon>
        <taxon>Viridiplantae</taxon>
        <taxon>Streptophyta</taxon>
        <taxon>Embryophyta</taxon>
        <taxon>Tracheophyta</taxon>
        <taxon>Spermatophyta</taxon>
        <taxon>Magnoliopsida</taxon>
        <taxon>eudicotyledons</taxon>
        <taxon>Gunneridae</taxon>
        <taxon>Pentapetalae</taxon>
        <taxon>rosids</taxon>
        <taxon>malvids</taxon>
        <taxon>Brassicales</taxon>
        <taxon>Brassicaceae</taxon>
        <taxon>Brassiceae</taxon>
        <taxon>Brassica</taxon>
    </lineage>
</organism>
<proteinExistence type="predicted"/>
<dbReference type="AlphaFoldDB" id="A0A8S9R869"/>
<evidence type="ECO:0000313" key="1">
    <source>
        <dbReference type="EMBL" id="KAF3559826.1"/>
    </source>
</evidence>
<protein>
    <submittedName>
        <fullName evidence="1">Uncharacterized protein</fullName>
    </submittedName>
</protein>
<dbReference type="EMBL" id="QGKX02000996">
    <property type="protein sequence ID" value="KAF3559826.1"/>
    <property type="molecule type" value="Genomic_DNA"/>
</dbReference>
<evidence type="ECO:0000313" key="2">
    <source>
        <dbReference type="Proteomes" id="UP000712600"/>
    </source>
</evidence>
<gene>
    <name evidence="1" type="ORF">F2Q69_00012183</name>
</gene>